<dbReference type="PANTHER" id="PTHR21540:SF0">
    <property type="entry name" value="PHD FAMILY PROTEIN"/>
    <property type="match status" value="1"/>
</dbReference>
<dbReference type="InterPro" id="IPR013083">
    <property type="entry name" value="Znf_RING/FYVE/PHD"/>
</dbReference>
<dbReference type="AlphaFoldDB" id="A0AAN5YMZ2"/>
<feature type="compositionally biased region" description="Low complexity" evidence="1">
    <location>
        <begin position="179"/>
        <end position="188"/>
    </location>
</feature>
<feature type="compositionally biased region" description="Acidic residues" evidence="1">
    <location>
        <begin position="146"/>
        <end position="161"/>
    </location>
</feature>
<sequence>MSYPNLSTILEVYPECEYNCYGYAPSQGRRCRMRTRKDNRDRASWLLKEGTRFLQHGLPVDGLLIELAPLVLCTRFHQYQANDLVRDWRAKLRAFQQQTLLDSMLKSLQELVDSRARSLAAGSARQRVSGRGLSPTRLERSAAIVTEEEPATIEREEEDEERGDRADEPEPQPEPQPSPRRTSTEPSSPAVPSDARAPTVPQSEPRTTTRKPIEGDCDICMCPLREQGSDEDGEGSEDSDDDNDNDNDVSDTASDNEHDDNEEDNLDDLVYCKNQCGKNYHKDCIDVWLATQRAFRTPRGDRVCPSCPNCRAAWSS</sequence>
<evidence type="ECO:0000256" key="1">
    <source>
        <dbReference type="SAM" id="MobiDB-lite"/>
    </source>
</evidence>
<evidence type="ECO:0008006" key="4">
    <source>
        <dbReference type="Google" id="ProtNLM"/>
    </source>
</evidence>
<dbReference type="InterPro" id="IPR039903">
    <property type="entry name" value="Zswim2"/>
</dbReference>
<feature type="compositionally biased region" description="Acidic residues" evidence="1">
    <location>
        <begin position="229"/>
        <end position="249"/>
    </location>
</feature>
<dbReference type="GO" id="GO:0061630">
    <property type="term" value="F:ubiquitin protein ligase activity"/>
    <property type="evidence" value="ECO:0007669"/>
    <property type="project" value="InterPro"/>
</dbReference>
<evidence type="ECO:0000313" key="2">
    <source>
        <dbReference type="EMBL" id="KAF4204605.1"/>
    </source>
</evidence>
<dbReference type="PANTHER" id="PTHR21540">
    <property type="entry name" value="RING FINGER AND SWIM DOMAIN-CONTAINING PROTEIN 2"/>
    <property type="match status" value="1"/>
</dbReference>
<feature type="region of interest" description="Disordered" evidence="1">
    <location>
        <begin position="118"/>
        <end position="264"/>
    </location>
</feature>
<dbReference type="EMBL" id="JAAAPU010000056">
    <property type="protein sequence ID" value="KAF4204605.1"/>
    <property type="molecule type" value="Genomic_DNA"/>
</dbReference>
<proteinExistence type="predicted"/>
<comment type="caution">
    <text evidence="2">The sequence shown here is derived from an EMBL/GenBank/DDBJ whole genome shotgun (WGS) entry which is preliminary data.</text>
</comment>
<protein>
    <recommendedName>
        <fullName evidence="4">RING-type domain-containing protein</fullName>
    </recommendedName>
</protein>
<gene>
    <name evidence="2" type="ORF">CNMCM8927_007233</name>
</gene>
<feature type="compositionally biased region" description="Low complexity" evidence="1">
    <location>
        <begin position="118"/>
        <end position="127"/>
    </location>
</feature>
<organism evidence="2 3">
    <name type="scientific">Aspergillus lentulus</name>
    <dbReference type="NCBI Taxonomy" id="293939"/>
    <lineage>
        <taxon>Eukaryota</taxon>
        <taxon>Fungi</taxon>
        <taxon>Dikarya</taxon>
        <taxon>Ascomycota</taxon>
        <taxon>Pezizomycotina</taxon>
        <taxon>Eurotiomycetes</taxon>
        <taxon>Eurotiomycetidae</taxon>
        <taxon>Eurotiales</taxon>
        <taxon>Aspergillaceae</taxon>
        <taxon>Aspergillus</taxon>
        <taxon>Aspergillus subgen. Fumigati</taxon>
    </lineage>
</organism>
<accession>A0AAN5YMZ2</accession>
<reference evidence="2" key="1">
    <citation type="journal article" date="2020" name="bioRxiv">
        <title>Genomic and phenotypic heterogeneity of clinical isolates of the human pathogens Aspergillus fumigatus, Aspergillus lentulus and Aspergillus fumigatiaffinis.</title>
        <authorList>
            <person name="dos Santos R.A.C."/>
            <person name="Steenwyk J.L."/>
            <person name="Rivero-Menendez O."/>
            <person name="Mead M.E."/>
            <person name="Silva L.P."/>
            <person name="Bastos R.W."/>
            <person name="Alastruey-Izquierdo A."/>
            <person name="Goldman G.H."/>
            <person name="Rokas A."/>
        </authorList>
    </citation>
    <scope>NUCLEOTIDE SEQUENCE</scope>
    <source>
        <strain evidence="2">CNM-CM8927</strain>
    </source>
</reference>
<dbReference type="Proteomes" id="UP000649114">
    <property type="component" value="Unassembled WGS sequence"/>
</dbReference>
<dbReference type="Gene3D" id="3.30.40.10">
    <property type="entry name" value="Zinc/RING finger domain, C3HC4 (zinc finger)"/>
    <property type="match status" value="1"/>
</dbReference>
<name>A0AAN5YMZ2_ASPLE</name>
<reference evidence="2" key="2">
    <citation type="submission" date="2020-04" db="EMBL/GenBank/DDBJ databases">
        <authorList>
            <person name="Santos R.A.C."/>
            <person name="Steenwyk J.L."/>
            <person name="Rivero-Menendez O."/>
            <person name="Mead M.E."/>
            <person name="Silva L.P."/>
            <person name="Bastos R.W."/>
            <person name="Alastruey-Izquierdo A."/>
            <person name="Goldman G.H."/>
            <person name="Rokas A."/>
        </authorList>
    </citation>
    <scope>NUCLEOTIDE SEQUENCE</scope>
    <source>
        <strain evidence="2">CNM-CM8927</strain>
    </source>
</reference>
<evidence type="ECO:0000313" key="3">
    <source>
        <dbReference type="Proteomes" id="UP000649114"/>
    </source>
</evidence>